<comment type="caution">
    <text evidence="2">The sequence shown here is derived from an EMBL/GenBank/DDBJ whole genome shotgun (WGS) entry which is preliminary data.</text>
</comment>
<dbReference type="PROSITE" id="PS50943">
    <property type="entry name" value="HTH_CROC1"/>
    <property type="match status" value="1"/>
</dbReference>
<gene>
    <name evidence="2" type="ORF">SAMN05444387_3262</name>
</gene>
<dbReference type="InterPro" id="IPR010982">
    <property type="entry name" value="Lambda_DNA-bd_dom_sf"/>
</dbReference>
<proteinExistence type="predicted"/>
<keyword evidence="3" id="KW-1185">Reference proteome</keyword>
<dbReference type="CDD" id="cd00093">
    <property type="entry name" value="HTH_XRE"/>
    <property type="match status" value="1"/>
</dbReference>
<dbReference type="SMART" id="SM00530">
    <property type="entry name" value="HTH_XRE"/>
    <property type="match status" value="1"/>
</dbReference>
<name>A0ABY1J607_9FLAO</name>
<evidence type="ECO:0000313" key="3">
    <source>
        <dbReference type="Proteomes" id="UP000184216"/>
    </source>
</evidence>
<dbReference type="RefSeq" id="WP_159438481.1">
    <property type="nucleotide sequence ID" value="NZ_MUHB01000003.1"/>
</dbReference>
<accession>A0ABY1J607</accession>
<feature type="domain" description="HTH cro/C1-type" evidence="1">
    <location>
        <begin position="27"/>
        <end position="80"/>
    </location>
</feature>
<reference evidence="2 3" key="1">
    <citation type="submission" date="2016-11" db="EMBL/GenBank/DDBJ databases">
        <authorList>
            <person name="Varghese N."/>
            <person name="Submissions S."/>
        </authorList>
    </citation>
    <scope>NUCLEOTIDE SEQUENCE [LARGE SCALE GENOMIC DNA]</scope>
    <source>
        <strain evidence="2 3">DSM 6368</strain>
    </source>
</reference>
<evidence type="ECO:0000259" key="1">
    <source>
        <dbReference type="PROSITE" id="PS50943"/>
    </source>
</evidence>
<dbReference type="Proteomes" id="UP000184216">
    <property type="component" value="Unassembled WGS sequence"/>
</dbReference>
<protein>
    <submittedName>
        <fullName evidence="2">Helix-turn-helix</fullName>
    </submittedName>
</protein>
<organism evidence="2 3">
    <name type="scientific">Flavobacterium pectinovorum</name>
    <dbReference type="NCBI Taxonomy" id="29533"/>
    <lineage>
        <taxon>Bacteria</taxon>
        <taxon>Pseudomonadati</taxon>
        <taxon>Bacteroidota</taxon>
        <taxon>Flavobacteriia</taxon>
        <taxon>Flavobacteriales</taxon>
        <taxon>Flavobacteriaceae</taxon>
        <taxon>Flavobacterium</taxon>
    </lineage>
</organism>
<dbReference type="Gene3D" id="1.10.260.40">
    <property type="entry name" value="lambda repressor-like DNA-binding domains"/>
    <property type="match status" value="1"/>
</dbReference>
<dbReference type="EMBL" id="FRBX01000004">
    <property type="protein sequence ID" value="SHM81190.1"/>
    <property type="molecule type" value="Genomic_DNA"/>
</dbReference>
<sequence length="169" mass="19209">MSLNEFVNLGMARYKNETALKTLGLRIKAYRIKAQLEILDLAVMTGFSYNAISDIENGSETSISYFIEVCFALGIHPKEMMDIEFEVKSKNSLTPDRMEKSRLTQRIRALIQSGYFKDPRSTSDVTKNLTEIYKLDFESKNVSVILARFATTNTLIATKKGIRNLYSAK</sequence>
<dbReference type="Pfam" id="PF01381">
    <property type="entry name" value="HTH_3"/>
    <property type="match status" value="1"/>
</dbReference>
<dbReference type="SUPFAM" id="SSF47413">
    <property type="entry name" value="lambda repressor-like DNA-binding domains"/>
    <property type="match status" value="1"/>
</dbReference>
<evidence type="ECO:0000313" key="2">
    <source>
        <dbReference type="EMBL" id="SHM81190.1"/>
    </source>
</evidence>
<dbReference type="InterPro" id="IPR001387">
    <property type="entry name" value="Cro/C1-type_HTH"/>
</dbReference>